<dbReference type="EMBL" id="FMMM01000014">
    <property type="protein sequence ID" value="SCQ17865.1"/>
    <property type="molecule type" value="Genomic_DNA"/>
</dbReference>
<protein>
    <recommendedName>
        <fullName evidence="3">DUF2141 domain-containing protein</fullName>
    </recommendedName>
</protein>
<reference evidence="2" key="1">
    <citation type="submission" date="2016-09" db="EMBL/GenBank/DDBJ databases">
        <authorList>
            <person name="Capua I."/>
            <person name="De Benedictis P."/>
            <person name="Joannis T."/>
            <person name="Lombin L.H."/>
            <person name="Cattoli G."/>
        </authorList>
    </citation>
    <scope>NUCLEOTIDE SEQUENCE [LARGE SCALE GENOMIC DNA]</scope>
    <source>
        <strain evidence="2">UB20</strain>
    </source>
</reference>
<evidence type="ECO:0000256" key="1">
    <source>
        <dbReference type="SAM" id="SignalP"/>
    </source>
</evidence>
<evidence type="ECO:0008006" key="3">
    <source>
        <dbReference type="Google" id="ProtNLM"/>
    </source>
</evidence>
<dbReference type="RefSeq" id="WP_074449276.1">
    <property type="nucleotide sequence ID" value="NZ_FMMM01000014.1"/>
</dbReference>
<feature type="signal peptide" evidence="1">
    <location>
        <begin position="1"/>
        <end position="23"/>
    </location>
</feature>
<gene>
    <name evidence="2" type="ORF">TFUB20_00143</name>
</gene>
<dbReference type="AlphaFoldDB" id="A0A1D3UCI3"/>
<dbReference type="Proteomes" id="UP000182057">
    <property type="component" value="Unassembled WGS sequence"/>
</dbReference>
<dbReference type="Pfam" id="PF09912">
    <property type="entry name" value="DUF2141"/>
    <property type="match status" value="1"/>
</dbReference>
<dbReference type="OrthoDB" id="1097063at2"/>
<organism evidence="2">
    <name type="scientific">Tannerella forsythia</name>
    <name type="common">Bacteroides forsythus</name>
    <dbReference type="NCBI Taxonomy" id="28112"/>
    <lineage>
        <taxon>Bacteria</taxon>
        <taxon>Pseudomonadati</taxon>
        <taxon>Bacteroidota</taxon>
        <taxon>Bacteroidia</taxon>
        <taxon>Bacteroidales</taxon>
        <taxon>Tannerellaceae</taxon>
        <taxon>Tannerella</taxon>
    </lineage>
</organism>
<evidence type="ECO:0000313" key="2">
    <source>
        <dbReference type="EMBL" id="SCQ17865.1"/>
    </source>
</evidence>
<name>A0A1D3UCI3_TANFO</name>
<proteinExistence type="predicted"/>
<dbReference type="InterPro" id="IPR018673">
    <property type="entry name" value="DUF2141"/>
</dbReference>
<sequence precursor="true">MKTLRMIGLFAALGLSVSLYGQSADVTIVVKGVREAKGKVMVAAGDKAKPQEMIGEMVAVTSTGDVVCVLKNVPVGKTNIYVYQDLNENFQLDMDEQHIPIEPCNTKEKVTIKDGENKFEIKLINVKEMMEKR</sequence>
<keyword evidence="1" id="KW-0732">Signal</keyword>
<feature type="chain" id="PRO_5008922250" description="DUF2141 domain-containing protein" evidence="1">
    <location>
        <begin position="24"/>
        <end position="133"/>
    </location>
</feature>
<accession>A0A1D3UCI3</accession>